<dbReference type="EMBL" id="SOBT01000009">
    <property type="protein sequence ID" value="TDU28133.1"/>
    <property type="molecule type" value="Genomic_DNA"/>
</dbReference>
<evidence type="ECO:0000256" key="1">
    <source>
        <dbReference type="SAM" id="Phobius"/>
    </source>
</evidence>
<feature type="transmembrane region" description="Helical" evidence="1">
    <location>
        <begin position="390"/>
        <end position="408"/>
    </location>
</feature>
<feature type="transmembrane region" description="Helical" evidence="1">
    <location>
        <begin position="21"/>
        <end position="38"/>
    </location>
</feature>
<dbReference type="RefSeq" id="WP_133881718.1">
    <property type="nucleotide sequence ID" value="NZ_MWIN01000044.1"/>
</dbReference>
<protein>
    <submittedName>
        <fullName evidence="2">Inner membrane protein</fullName>
    </submittedName>
</protein>
<dbReference type="Proteomes" id="UP000295341">
    <property type="component" value="Unassembled WGS sequence"/>
</dbReference>
<dbReference type="NCBIfam" id="NF008712">
    <property type="entry name" value="PRK11715.1-1"/>
    <property type="match status" value="1"/>
</dbReference>
<sequence>MTTTDIPSRMGQLMNKPGPRLAGIGLLILLLLIPLGMIESKVSERGQRRDEAAADVARSWGRAQSLAGPILRLPYTIRWREKDEERNRTGWLVLPPQKLDVVARLDTEVRKRGIFEVPVYRANLKLRGQFKLPEPSDLGVVFGDIDFGRAEVMIGIAEPGALSADSRVQVDGQVLVLEPSAQSLGTQGVHVLMRQGVAAEKLAQGVAFEVDLNLNGSSAFHLAPVARETTLSIASNWPHPSFGGNGLPRESEISGEGFKAAWSVSHLGRGYPPVWLDTEVTREQIDAAAFGVELCVPVDPYRMAERIAKYGVLVLLLSFAAIWVMELLGGRPLHPVQYLLLGGSLCLFGLLQLSLAEHLGFAVAFVLAAGAVVLQASWYARVATRSTRRAFALGALLSAWFGYLYVVLQAEDMAFLLGALALFAVLTAVMWATRKVNWSSSGNWDVADATLE</sequence>
<proteinExistence type="predicted"/>
<feature type="transmembrane region" description="Helical" evidence="1">
    <location>
        <begin position="359"/>
        <end position="378"/>
    </location>
</feature>
<accession>A0A4R7P310</accession>
<reference evidence="2 3" key="1">
    <citation type="submission" date="2019-03" db="EMBL/GenBank/DDBJ databases">
        <title>Genomic Encyclopedia of Type Strains, Phase IV (KMG-IV): sequencing the most valuable type-strain genomes for metagenomic binning, comparative biology and taxonomic classification.</title>
        <authorList>
            <person name="Goeker M."/>
        </authorList>
    </citation>
    <scope>NUCLEOTIDE SEQUENCE [LARGE SCALE GENOMIC DNA]</scope>
    <source>
        <strain evidence="2 3">DSM 26377</strain>
    </source>
</reference>
<dbReference type="PANTHER" id="PTHR30092">
    <property type="entry name" value="INNER MEMBRANE PROTEIN CRED"/>
    <property type="match status" value="1"/>
</dbReference>
<feature type="transmembrane region" description="Helical" evidence="1">
    <location>
        <begin position="336"/>
        <end position="353"/>
    </location>
</feature>
<keyword evidence="1" id="KW-0812">Transmembrane</keyword>
<keyword evidence="1" id="KW-0472">Membrane</keyword>
<keyword evidence="1" id="KW-1133">Transmembrane helix</keyword>
<comment type="caution">
    <text evidence="2">The sequence shown here is derived from an EMBL/GenBank/DDBJ whole genome shotgun (WGS) entry which is preliminary data.</text>
</comment>
<dbReference type="AlphaFoldDB" id="A0A4R7P310"/>
<organism evidence="2 3">
    <name type="scientific">Panacagrimonas perspica</name>
    <dbReference type="NCBI Taxonomy" id="381431"/>
    <lineage>
        <taxon>Bacteria</taxon>
        <taxon>Pseudomonadati</taxon>
        <taxon>Pseudomonadota</taxon>
        <taxon>Gammaproteobacteria</taxon>
        <taxon>Nevskiales</taxon>
        <taxon>Nevskiaceae</taxon>
        <taxon>Panacagrimonas</taxon>
    </lineage>
</organism>
<evidence type="ECO:0000313" key="2">
    <source>
        <dbReference type="EMBL" id="TDU28133.1"/>
    </source>
</evidence>
<dbReference type="GO" id="GO:0005886">
    <property type="term" value="C:plasma membrane"/>
    <property type="evidence" value="ECO:0007669"/>
    <property type="project" value="TreeGrafter"/>
</dbReference>
<name>A0A4R7P310_9GAMM</name>
<dbReference type="OrthoDB" id="9791851at2"/>
<dbReference type="PIRSF" id="PIRSF004548">
    <property type="entry name" value="CreD"/>
    <property type="match status" value="1"/>
</dbReference>
<dbReference type="Pfam" id="PF06123">
    <property type="entry name" value="CreD"/>
    <property type="match status" value="1"/>
</dbReference>
<keyword evidence="3" id="KW-1185">Reference proteome</keyword>
<gene>
    <name evidence="2" type="ORF">DFR24_2498</name>
</gene>
<feature type="transmembrane region" description="Helical" evidence="1">
    <location>
        <begin position="310"/>
        <end position="329"/>
    </location>
</feature>
<dbReference type="InterPro" id="IPR010364">
    <property type="entry name" value="Uncharacterised_IM_CreD"/>
</dbReference>
<evidence type="ECO:0000313" key="3">
    <source>
        <dbReference type="Proteomes" id="UP000295341"/>
    </source>
</evidence>
<dbReference type="PANTHER" id="PTHR30092:SF0">
    <property type="entry name" value="INNER MEMBRANE PROTEIN CRED"/>
    <property type="match status" value="1"/>
</dbReference>
<feature type="transmembrane region" description="Helical" evidence="1">
    <location>
        <begin position="414"/>
        <end position="433"/>
    </location>
</feature>